<comment type="caution">
    <text evidence="2">The sequence shown here is derived from an EMBL/GenBank/DDBJ whole genome shotgun (WGS) entry which is preliminary data.</text>
</comment>
<feature type="compositionally biased region" description="Basic and acidic residues" evidence="1">
    <location>
        <begin position="254"/>
        <end position="266"/>
    </location>
</feature>
<evidence type="ECO:0000313" key="3">
    <source>
        <dbReference type="Proteomes" id="UP000193411"/>
    </source>
</evidence>
<protein>
    <submittedName>
        <fullName evidence="2">Uncharacterized protein</fullName>
    </submittedName>
</protein>
<reference evidence="2 3" key="1">
    <citation type="submission" date="2016-07" db="EMBL/GenBank/DDBJ databases">
        <title>Pervasive Adenine N6-methylation of Active Genes in Fungi.</title>
        <authorList>
            <consortium name="DOE Joint Genome Institute"/>
            <person name="Mondo S.J."/>
            <person name="Dannebaum R.O."/>
            <person name="Kuo R.C."/>
            <person name="Labutti K."/>
            <person name="Haridas S."/>
            <person name="Kuo A."/>
            <person name="Salamov A."/>
            <person name="Ahrendt S.R."/>
            <person name="Lipzen A."/>
            <person name="Sullivan W."/>
            <person name="Andreopoulos W.B."/>
            <person name="Clum A."/>
            <person name="Lindquist E."/>
            <person name="Daum C."/>
            <person name="Ramamoorthy G.K."/>
            <person name="Gryganskyi A."/>
            <person name="Culley D."/>
            <person name="Magnuson J.K."/>
            <person name="James T.Y."/>
            <person name="O'Malley M.A."/>
            <person name="Stajich J.E."/>
            <person name="Spatafora J.W."/>
            <person name="Visel A."/>
            <person name="Grigoriev I.V."/>
        </authorList>
    </citation>
    <scope>NUCLEOTIDE SEQUENCE [LARGE SCALE GENOMIC DNA]</scope>
    <source>
        <strain evidence="2 3">PL171</strain>
    </source>
</reference>
<organism evidence="2 3">
    <name type="scientific">Catenaria anguillulae PL171</name>
    <dbReference type="NCBI Taxonomy" id="765915"/>
    <lineage>
        <taxon>Eukaryota</taxon>
        <taxon>Fungi</taxon>
        <taxon>Fungi incertae sedis</taxon>
        <taxon>Blastocladiomycota</taxon>
        <taxon>Blastocladiomycetes</taxon>
        <taxon>Blastocladiales</taxon>
        <taxon>Catenariaceae</taxon>
        <taxon>Catenaria</taxon>
    </lineage>
</organism>
<feature type="compositionally biased region" description="Low complexity" evidence="1">
    <location>
        <begin position="16"/>
        <end position="25"/>
    </location>
</feature>
<evidence type="ECO:0000256" key="1">
    <source>
        <dbReference type="SAM" id="MobiDB-lite"/>
    </source>
</evidence>
<dbReference type="EMBL" id="MCFL01000034">
    <property type="protein sequence ID" value="ORZ33608.1"/>
    <property type="molecule type" value="Genomic_DNA"/>
</dbReference>
<accession>A0A1Y2HG91</accession>
<feature type="region of interest" description="Disordered" evidence="1">
    <location>
        <begin position="179"/>
        <end position="304"/>
    </location>
</feature>
<feature type="compositionally biased region" description="Low complexity" evidence="1">
    <location>
        <begin position="211"/>
        <end position="236"/>
    </location>
</feature>
<feature type="compositionally biased region" description="Basic and acidic residues" evidence="1">
    <location>
        <begin position="1"/>
        <end position="15"/>
    </location>
</feature>
<proteinExistence type="predicted"/>
<keyword evidence="3" id="KW-1185">Reference proteome</keyword>
<gene>
    <name evidence="2" type="ORF">BCR44DRAFT_1501063</name>
</gene>
<feature type="region of interest" description="Disordered" evidence="1">
    <location>
        <begin position="1"/>
        <end position="41"/>
    </location>
</feature>
<name>A0A1Y2HG91_9FUNG</name>
<sequence length="304" mass="31040">MAFSNHDTDEHDAAKEAAAATAAADDSMDVDSWGSSTGSSTNASQEMMMAAGFGLATPNIKQYSLSADAYPQLWQPAVLPPTVQVKLGLTAPTLSVASTSSSSPTGMAHQQQQQALGMASISSAAAAATAMLAVHHADGSVAVVDRSVPMDEDVNLDLEESTAADAEVARVTSNYSPASLNATPLAERRGNGSPEPLRLTPVGGDAGAPESTLTTPATASNATSTSSANASSTYASRRPNNETPLPTPVTPTFDGHKEGGVEDRMDVVTSASGNAQGHQQGQQQQQQVQSVEEPGLMAAMAVSE</sequence>
<dbReference type="Proteomes" id="UP000193411">
    <property type="component" value="Unassembled WGS sequence"/>
</dbReference>
<evidence type="ECO:0000313" key="2">
    <source>
        <dbReference type="EMBL" id="ORZ33608.1"/>
    </source>
</evidence>
<feature type="compositionally biased region" description="Low complexity" evidence="1">
    <location>
        <begin position="276"/>
        <end position="289"/>
    </location>
</feature>
<dbReference type="AlphaFoldDB" id="A0A1Y2HG91"/>